<feature type="transmembrane region" description="Helical" evidence="11">
    <location>
        <begin position="88"/>
        <end position="107"/>
    </location>
</feature>
<feature type="transmembrane region" description="Helical" evidence="11">
    <location>
        <begin position="167"/>
        <end position="184"/>
    </location>
</feature>
<dbReference type="GO" id="GO:0016020">
    <property type="term" value="C:membrane"/>
    <property type="evidence" value="ECO:0007669"/>
    <property type="project" value="UniProtKB-SubCell"/>
</dbReference>
<organism evidence="13 14">
    <name type="scientific">Bradyrhizobium diazoefficiens</name>
    <dbReference type="NCBI Taxonomy" id="1355477"/>
    <lineage>
        <taxon>Bacteria</taxon>
        <taxon>Pseudomonadati</taxon>
        <taxon>Pseudomonadota</taxon>
        <taxon>Alphaproteobacteria</taxon>
        <taxon>Hyphomicrobiales</taxon>
        <taxon>Nitrobacteraceae</taxon>
        <taxon>Bradyrhizobium</taxon>
    </lineage>
</organism>
<dbReference type="EMBL" id="AP014685">
    <property type="protein sequence ID" value="BAR62017.1"/>
    <property type="molecule type" value="Genomic_DNA"/>
</dbReference>
<dbReference type="InterPro" id="IPR038318">
    <property type="entry name" value="KdpD_sf"/>
</dbReference>
<dbReference type="InterPro" id="IPR025201">
    <property type="entry name" value="KdpD_TM"/>
</dbReference>
<name>A0A0E4BWQ9_9BRAD</name>
<evidence type="ECO:0000256" key="11">
    <source>
        <dbReference type="SAM" id="Phobius"/>
    </source>
</evidence>
<evidence type="ECO:0000313" key="13">
    <source>
        <dbReference type="EMBL" id="BAR62017.1"/>
    </source>
</evidence>
<evidence type="ECO:0000313" key="14">
    <source>
        <dbReference type="Proteomes" id="UP000063308"/>
    </source>
</evidence>
<evidence type="ECO:0000256" key="4">
    <source>
        <dbReference type="ARBA" id="ARBA00022692"/>
    </source>
</evidence>
<dbReference type="GO" id="GO:0000160">
    <property type="term" value="P:phosphorelay signal transduction system"/>
    <property type="evidence" value="ECO:0007669"/>
    <property type="project" value="UniProtKB-KW"/>
</dbReference>
<keyword evidence="8 11" id="KW-1133">Transmembrane helix</keyword>
<dbReference type="GO" id="GO:0016301">
    <property type="term" value="F:kinase activity"/>
    <property type="evidence" value="ECO:0007669"/>
    <property type="project" value="UniProtKB-KW"/>
</dbReference>
<feature type="domain" description="Sensor protein KdpD transmembrane" evidence="12">
    <location>
        <begin position="98"/>
        <end position="180"/>
    </location>
</feature>
<keyword evidence="10 11" id="KW-0472">Membrane</keyword>
<evidence type="ECO:0000256" key="3">
    <source>
        <dbReference type="ARBA" id="ARBA00022679"/>
    </source>
</evidence>
<evidence type="ECO:0000256" key="10">
    <source>
        <dbReference type="ARBA" id="ARBA00023136"/>
    </source>
</evidence>
<protein>
    <recommendedName>
        <fullName evidence="12">Sensor protein KdpD transmembrane domain-containing protein</fullName>
    </recommendedName>
</protein>
<evidence type="ECO:0000256" key="2">
    <source>
        <dbReference type="ARBA" id="ARBA00022553"/>
    </source>
</evidence>
<dbReference type="Gene3D" id="1.20.120.620">
    <property type="entry name" value="Backbone structure of the membrane domain of e. Coli histidine kinase receptor kdpd"/>
    <property type="match status" value="1"/>
</dbReference>
<comment type="subcellular location">
    <subcellularLocation>
        <location evidence="1">Membrane</location>
        <topology evidence="1">Multi-pass membrane protein</topology>
    </subcellularLocation>
</comment>
<evidence type="ECO:0000259" key="12">
    <source>
        <dbReference type="Pfam" id="PF13493"/>
    </source>
</evidence>
<sequence length="195" mass="21139">MTTIYRNYDVAKVGNNYVAQSEEEDAVMVSRDFTRIRLAIDLLWDGVARGAMPVWFSTNTVLDLDSVDIDAAESVPSETDPPKQVKKIGYTWFALSAFVVSIPLAGLMSLVKSSAETEILFTFAVCAVAVAFGRGYALLMCGLSALLYNLFIVEPALTLTMPTAAELAYILLNILASIAIPMIMKSKGLRPDSGV</sequence>
<feature type="transmembrane region" description="Helical" evidence="11">
    <location>
        <begin position="119"/>
        <end position="147"/>
    </location>
</feature>
<keyword evidence="2" id="KW-0597">Phosphoprotein</keyword>
<dbReference type="AlphaFoldDB" id="A0A0E4BWQ9"/>
<evidence type="ECO:0000256" key="8">
    <source>
        <dbReference type="ARBA" id="ARBA00022989"/>
    </source>
</evidence>
<accession>A0A0E4BWQ9</accession>
<proteinExistence type="predicted"/>
<dbReference type="GO" id="GO:0005524">
    <property type="term" value="F:ATP binding"/>
    <property type="evidence" value="ECO:0007669"/>
    <property type="project" value="UniProtKB-KW"/>
</dbReference>
<keyword evidence="3" id="KW-0808">Transferase</keyword>
<evidence type="ECO:0000256" key="1">
    <source>
        <dbReference type="ARBA" id="ARBA00004141"/>
    </source>
</evidence>
<evidence type="ECO:0000256" key="5">
    <source>
        <dbReference type="ARBA" id="ARBA00022741"/>
    </source>
</evidence>
<evidence type="ECO:0000256" key="7">
    <source>
        <dbReference type="ARBA" id="ARBA00022840"/>
    </source>
</evidence>
<reference evidence="13 14" key="1">
    <citation type="submission" date="2014-11" db="EMBL/GenBank/DDBJ databases">
        <title>Symbiosis island explosion on the genome of extra-slow-growing strains of soybean bradyrhizobia with massive insertion sequences.</title>
        <authorList>
            <person name="Iida T."/>
            <person name="Minamisawa K."/>
        </authorList>
    </citation>
    <scope>NUCLEOTIDE SEQUENCE [LARGE SCALE GENOMIC DNA]</scope>
    <source>
        <strain evidence="13 14">NK6</strain>
    </source>
</reference>
<keyword evidence="9" id="KW-0902">Two-component regulatory system</keyword>
<dbReference type="Pfam" id="PF13493">
    <property type="entry name" value="DUF4118"/>
    <property type="match status" value="1"/>
</dbReference>
<keyword evidence="5" id="KW-0547">Nucleotide-binding</keyword>
<keyword evidence="6" id="KW-0418">Kinase</keyword>
<gene>
    <name evidence="13" type="ORF">NK6_8873</name>
</gene>
<evidence type="ECO:0000256" key="6">
    <source>
        <dbReference type="ARBA" id="ARBA00022777"/>
    </source>
</evidence>
<keyword evidence="7" id="KW-0067">ATP-binding</keyword>
<evidence type="ECO:0000256" key="9">
    <source>
        <dbReference type="ARBA" id="ARBA00023012"/>
    </source>
</evidence>
<dbReference type="Proteomes" id="UP000063308">
    <property type="component" value="Chromosome"/>
</dbReference>
<keyword evidence="4 11" id="KW-0812">Transmembrane</keyword>